<dbReference type="InterPro" id="IPR017850">
    <property type="entry name" value="Alkaline_phosphatase_core_sf"/>
</dbReference>
<reference evidence="16 17" key="1">
    <citation type="submission" date="2016-11" db="EMBL/GenBank/DDBJ databases">
        <authorList>
            <person name="Jaros S."/>
            <person name="Januszkiewicz K."/>
            <person name="Wedrychowicz H."/>
        </authorList>
    </citation>
    <scope>NUCLEOTIDE SEQUENCE [LARGE SCALE GENOMIC DNA]</scope>
    <source>
        <strain evidence="16 17">DSM 26910</strain>
    </source>
</reference>
<dbReference type="GO" id="GO:0030145">
    <property type="term" value="F:manganese ion binding"/>
    <property type="evidence" value="ECO:0007669"/>
    <property type="project" value="UniProtKB-UniRule"/>
</dbReference>
<feature type="domain" description="BPG-independent PGAM N-terminal" evidence="15">
    <location>
        <begin position="83"/>
        <end position="296"/>
    </location>
</feature>
<dbReference type="GO" id="GO:0005829">
    <property type="term" value="C:cytosol"/>
    <property type="evidence" value="ECO:0007669"/>
    <property type="project" value="TreeGrafter"/>
</dbReference>
<dbReference type="AlphaFoldDB" id="A0A1M5CA64"/>
<dbReference type="Pfam" id="PF06415">
    <property type="entry name" value="iPGM_N"/>
    <property type="match status" value="1"/>
</dbReference>
<evidence type="ECO:0000259" key="15">
    <source>
        <dbReference type="Pfam" id="PF06415"/>
    </source>
</evidence>
<evidence type="ECO:0000256" key="4">
    <source>
        <dbReference type="ARBA" id="ARBA00008819"/>
    </source>
</evidence>
<dbReference type="EC" id="5.4.2.12" evidence="9 10"/>
<dbReference type="HAMAP" id="MF_01038">
    <property type="entry name" value="GpmI"/>
    <property type="match status" value="1"/>
</dbReference>
<evidence type="ECO:0000256" key="2">
    <source>
        <dbReference type="ARBA" id="ARBA00002315"/>
    </source>
</evidence>
<dbReference type="InterPro" id="IPR005995">
    <property type="entry name" value="Pgm_bpd_ind"/>
</dbReference>
<dbReference type="Gene3D" id="3.40.720.10">
    <property type="entry name" value="Alkaline Phosphatase, subunit A"/>
    <property type="match status" value="1"/>
</dbReference>
<organism evidence="16 17">
    <name type="scientific">Mariniphaga anaerophila</name>
    <dbReference type="NCBI Taxonomy" id="1484053"/>
    <lineage>
        <taxon>Bacteria</taxon>
        <taxon>Pseudomonadati</taxon>
        <taxon>Bacteroidota</taxon>
        <taxon>Bacteroidia</taxon>
        <taxon>Marinilabiliales</taxon>
        <taxon>Prolixibacteraceae</taxon>
        <taxon>Mariniphaga</taxon>
    </lineage>
</organism>
<name>A0A1M5CA64_9BACT</name>
<evidence type="ECO:0000256" key="1">
    <source>
        <dbReference type="ARBA" id="ARBA00000370"/>
    </source>
</evidence>
<comment type="similarity">
    <text evidence="4 9">Belongs to the BPG-independent phosphoglycerate mutase family.</text>
</comment>
<dbReference type="PANTHER" id="PTHR31637:SF0">
    <property type="entry name" value="2,3-BISPHOSPHOGLYCERATE-INDEPENDENT PHOSPHOGLYCERATE MUTASE"/>
    <property type="match status" value="1"/>
</dbReference>
<dbReference type="FunFam" id="3.40.1450.10:FF:000002">
    <property type="entry name" value="2,3-bisphosphoglycerate-independent phosphoglycerate mutase"/>
    <property type="match status" value="1"/>
</dbReference>
<feature type="binding site" evidence="9 12">
    <location>
        <position position="185"/>
    </location>
    <ligand>
        <name>substrate</name>
    </ligand>
</feature>
<feature type="binding site" evidence="9 13">
    <location>
        <position position="443"/>
    </location>
    <ligand>
        <name>Mn(2+)</name>
        <dbReference type="ChEBI" id="CHEBI:29035"/>
        <label>2</label>
    </ligand>
</feature>
<dbReference type="PIRSF" id="PIRSF001492">
    <property type="entry name" value="IPGAM"/>
    <property type="match status" value="1"/>
</dbReference>
<feature type="binding site" evidence="9 13">
    <location>
        <position position="405"/>
    </location>
    <ligand>
        <name>Mn(2+)</name>
        <dbReference type="ChEBI" id="CHEBI:29035"/>
        <label>1</label>
    </ligand>
</feature>
<evidence type="ECO:0000256" key="7">
    <source>
        <dbReference type="ARBA" id="ARBA00023211"/>
    </source>
</evidence>
<dbReference type="SUPFAM" id="SSF53649">
    <property type="entry name" value="Alkaline phosphatase-like"/>
    <property type="match status" value="1"/>
</dbReference>
<feature type="binding site" evidence="9 12">
    <location>
        <begin position="261"/>
        <end position="264"/>
    </location>
    <ligand>
        <name>substrate</name>
    </ligand>
</feature>
<evidence type="ECO:0000256" key="6">
    <source>
        <dbReference type="ARBA" id="ARBA00023152"/>
    </source>
</evidence>
<evidence type="ECO:0000256" key="13">
    <source>
        <dbReference type="PIRSR" id="PIRSR001492-3"/>
    </source>
</evidence>
<feature type="binding site" evidence="9 13">
    <location>
        <position position="13"/>
    </location>
    <ligand>
        <name>Mn(2+)</name>
        <dbReference type="ChEBI" id="CHEBI:29035"/>
        <label>2</label>
    </ligand>
</feature>
<dbReference type="RefSeq" id="WP_073002304.1">
    <property type="nucleotide sequence ID" value="NZ_FQUM01000006.1"/>
</dbReference>
<keyword evidence="6 9" id="KW-0324">Glycolysis</keyword>
<feature type="binding site" evidence="9 12">
    <location>
        <position position="191"/>
    </location>
    <ligand>
        <name>substrate</name>
    </ligand>
</feature>
<dbReference type="UniPathway" id="UPA00109">
    <property type="reaction ID" value="UER00186"/>
</dbReference>
<feature type="binding site" evidence="9 13">
    <location>
        <position position="442"/>
    </location>
    <ligand>
        <name>Mn(2+)</name>
        <dbReference type="ChEBI" id="CHEBI:29035"/>
        <label>2</label>
    </ligand>
</feature>
<evidence type="ECO:0000256" key="5">
    <source>
        <dbReference type="ARBA" id="ARBA00022723"/>
    </source>
</evidence>
<dbReference type="InterPro" id="IPR036646">
    <property type="entry name" value="PGAM_B_sf"/>
</dbReference>
<proteinExistence type="inferred from homology"/>
<sequence length="511" mass="56733">MAGVQKTLLMILDGWGIGDGSKRDIISQAPTPFIDSLFKKYPNSQLLASGENVGLPDGQMGNSEVGHLNIGAGRVLYQDMVKITRAIKDKSLWENPQIVKAYKYAKENNKKVHLIGLIGPGGVHALSSHMVALSQIATDMGLKDVFVHGLTDGRDTDPRSGYGFIKNDLEALKDTNAKFASFIGRYYGMDRDKNYDRLKLAYDLYTLGKGEKSTDILESVQKSYDNGVTDEFLKPIVMVNEQGEPLAKIEENDVVICFNFRTDRLRQTTIAFTQQDLPEYGMNKMNLQWYTMTNYKADFKNVNVIFDKENVVNTMGEMVEKAGLKQIRIAETEKYAHVTFFFSGGREEPFNGEERVMVQSPKVPTYDLQPEMSAPKVKDKIVPKLKNQEADFVCLNFANGDMVGHTGVYDAIYKAVTAVDQCAKEVVEAALEGNYDVLIIADHGNADNALNEDGSQNTAHSLNPVPCIYVSNNHTDVKLQNGILADVAPTLLNVMGLEVPKEMTGKNLIEK</sequence>
<dbReference type="Proteomes" id="UP000184164">
    <property type="component" value="Unassembled WGS sequence"/>
</dbReference>
<comment type="cofactor">
    <cofactor evidence="9">
        <name>Mn(2+)</name>
        <dbReference type="ChEBI" id="CHEBI:29035"/>
    </cofactor>
    <text evidence="9">Binds 2 manganese ions per subunit.</text>
</comment>
<feature type="binding site" evidence="9 13">
    <location>
        <position position="63"/>
    </location>
    <ligand>
        <name>Mn(2+)</name>
        <dbReference type="ChEBI" id="CHEBI:29035"/>
        <label>2</label>
    </ligand>
</feature>
<protein>
    <recommendedName>
        <fullName evidence="9 10">2,3-bisphosphoglycerate-independent phosphoglycerate mutase</fullName>
        <shortName evidence="9">BPG-independent PGAM</shortName>
        <shortName evidence="9">Phosphoglyceromutase</shortName>
        <shortName evidence="9">iPGM</shortName>
        <ecNumber evidence="9 10">5.4.2.12</ecNumber>
    </recommendedName>
</protein>
<comment type="function">
    <text evidence="2 9">Catalyzes the interconversion of 2-phosphoglycerate and 3-phosphoglycerate.</text>
</comment>
<feature type="binding site" evidence="9 13">
    <location>
        <position position="460"/>
    </location>
    <ligand>
        <name>Mn(2+)</name>
        <dbReference type="ChEBI" id="CHEBI:29035"/>
        <label>1</label>
    </ligand>
</feature>
<comment type="pathway">
    <text evidence="3 9">Carbohydrate degradation; glycolysis; pyruvate from D-glyceraldehyde 3-phosphate: step 3/5.</text>
</comment>
<feature type="binding site" evidence="9 12">
    <location>
        <position position="334"/>
    </location>
    <ligand>
        <name>substrate</name>
    </ligand>
</feature>
<keyword evidence="8 9" id="KW-0413">Isomerase</keyword>
<evidence type="ECO:0000256" key="8">
    <source>
        <dbReference type="ARBA" id="ARBA00023235"/>
    </source>
</evidence>
<evidence type="ECO:0000256" key="11">
    <source>
        <dbReference type="PIRSR" id="PIRSR001492-1"/>
    </source>
</evidence>
<keyword evidence="5 9" id="KW-0479">Metal-binding</keyword>
<evidence type="ECO:0000256" key="12">
    <source>
        <dbReference type="PIRSR" id="PIRSR001492-2"/>
    </source>
</evidence>
<evidence type="ECO:0000256" key="10">
    <source>
        <dbReference type="NCBIfam" id="TIGR01307"/>
    </source>
</evidence>
<feature type="binding site" evidence="9 12">
    <location>
        <position position="124"/>
    </location>
    <ligand>
        <name>substrate</name>
    </ligand>
</feature>
<dbReference type="EMBL" id="FQUM01000006">
    <property type="protein sequence ID" value="SHF51487.1"/>
    <property type="molecule type" value="Genomic_DNA"/>
</dbReference>
<evidence type="ECO:0000256" key="9">
    <source>
        <dbReference type="HAMAP-Rule" id="MF_01038"/>
    </source>
</evidence>
<dbReference type="SUPFAM" id="SSF64158">
    <property type="entry name" value="2,3-Bisphosphoglycerate-independent phosphoglycerate mutase, substrate-binding domain"/>
    <property type="match status" value="1"/>
</dbReference>
<dbReference type="OrthoDB" id="9800863at2"/>
<dbReference type="NCBIfam" id="TIGR01307">
    <property type="entry name" value="pgm_bpd_ind"/>
    <property type="match status" value="1"/>
</dbReference>
<dbReference type="Gene3D" id="3.40.1450.10">
    <property type="entry name" value="BPG-independent phosphoglycerate mutase, domain B"/>
    <property type="match status" value="1"/>
</dbReference>
<gene>
    <name evidence="9" type="primary">gpmI</name>
    <name evidence="16" type="ORF">SAMN05444274_10615</name>
</gene>
<feature type="active site" description="Phosphoserine intermediate" evidence="9 11">
    <location>
        <position position="63"/>
    </location>
</feature>
<feature type="binding site" evidence="9 13">
    <location>
        <position position="401"/>
    </location>
    <ligand>
        <name>Mn(2+)</name>
        <dbReference type="ChEBI" id="CHEBI:29035"/>
        <label>1</label>
    </ligand>
</feature>
<dbReference type="PANTHER" id="PTHR31637">
    <property type="entry name" value="2,3-BISPHOSPHOGLYCERATE-INDEPENDENT PHOSPHOGLYCERATE MUTASE"/>
    <property type="match status" value="1"/>
</dbReference>
<comment type="subunit">
    <text evidence="9">Monomer.</text>
</comment>
<dbReference type="GO" id="GO:0006096">
    <property type="term" value="P:glycolytic process"/>
    <property type="evidence" value="ECO:0007669"/>
    <property type="project" value="UniProtKB-UniRule"/>
</dbReference>
<dbReference type="GO" id="GO:0006007">
    <property type="term" value="P:glucose catabolic process"/>
    <property type="evidence" value="ECO:0007669"/>
    <property type="project" value="InterPro"/>
</dbReference>
<feature type="binding site" evidence="9 12">
    <location>
        <begin position="154"/>
        <end position="155"/>
    </location>
    <ligand>
        <name>substrate</name>
    </ligand>
</feature>
<evidence type="ECO:0000259" key="14">
    <source>
        <dbReference type="Pfam" id="PF01676"/>
    </source>
</evidence>
<feature type="domain" description="Metalloenzyme" evidence="14">
    <location>
        <begin position="6"/>
        <end position="498"/>
    </location>
</feature>
<evidence type="ECO:0000313" key="17">
    <source>
        <dbReference type="Proteomes" id="UP000184164"/>
    </source>
</evidence>
<dbReference type="Pfam" id="PF01676">
    <property type="entry name" value="Metalloenzyme"/>
    <property type="match status" value="1"/>
</dbReference>
<dbReference type="GO" id="GO:0004619">
    <property type="term" value="F:phosphoglycerate mutase activity"/>
    <property type="evidence" value="ECO:0007669"/>
    <property type="project" value="UniProtKB-UniRule"/>
</dbReference>
<comment type="catalytic activity">
    <reaction evidence="1 9">
        <text>(2R)-2-phosphoglycerate = (2R)-3-phosphoglycerate</text>
        <dbReference type="Rhea" id="RHEA:15901"/>
        <dbReference type="ChEBI" id="CHEBI:58272"/>
        <dbReference type="ChEBI" id="CHEBI:58289"/>
        <dbReference type="EC" id="5.4.2.12"/>
    </reaction>
</comment>
<evidence type="ECO:0000256" key="3">
    <source>
        <dbReference type="ARBA" id="ARBA00004798"/>
    </source>
</evidence>
<dbReference type="InterPro" id="IPR006124">
    <property type="entry name" value="Metalloenzyme"/>
</dbReference>
<dbReference type="InterPro" id="IPR011258">
    <property type="entry name" value="BPG-indep_PGM_N"/>
</dbReference>
<dbReference type="CDD" id="cd16010">
    <property type="entry name" value="iPGM"/>
    <property type="match status" value="1"/>
</dbReference>
<keyword evidence="17" id="KW-1185">Reference proteome</keyword>
<accession>A0A1M5CA64</accession>
<keyword evidence="7 9" id="KW-0464">Manganese</keyword>
<dbReference type="STRING" id="1484053.SAMN05444274_10615"/>
<evidence type="ECO:0000313" key="16">
    <source>
        <dbReference type="EMBL" id="SHF51487.1"/>
    </source>
</evidence>